<evidence type="ECO:0000313" key="3">
    <source>
        <dbReference type="Proteomes" id="UP000240760"/>
    </source>
</evidence>
<reference evidence="2 3" key="1">
    <citation type="submission" date="2016-07" db="EMBL/GenBank/DDBJ databases">
        <title>Multiple horizontal gene transfer events from other fungi enriched the ability of initially mycotrophic Trichoderma (Ascomycota) to feed on dead plant biomass.</title>
        <authorList>
            <consortium name="DOE Joint Genome Institute"/>
            <person name="Aerts A."/>
            <person name="Atanasova L."/>
            <person name="Chenthamara K."/>
            <person name="Zhang J."/>
            <person name="Grujic M."/>
            <person name="Henrissat B."/>
            <person name="Kuo A."/>
            <person name="Salamov A."/>
            <person name="Lipzen A."/>
            <person name="Labutti K."/>
            <person name="Barry K."/>
            <person name="Miao Y."/>
            <person name="Rahimi M.J."/>
            <person name="Shen Q."/>
            <person name="Grigoriev I.V."/>
            <person name="Kubicek C.P."/>
            <person name="Druzhinina I.S."/>
        </authorList>
    </citation>
    <scope>NUCLEOTIDE SEQUENCE [LARGE SCALE GENOMIC DNA]</scope>
    <source>
        <strain evidence="2 3">ATCC 18648</strain>
    </source>
</reference>
<dbReference type="Proteomes" id="UP000240760">
    <property type="component" value="Unassembled WGS sequence"/>
</dbReference>
<feature type="region of interest" description="Disordered" evidence="1">
    <location>
        <begin position="1"/>
        <end position="65"/>
    </location>
</feature>
<feature type="compositionally biased region" description="Polar residues" evidence="1">
    <location>
        <begin position="24"/>
        <end position="41"/>
    </location>
</feature>
<evidence type="ECO:0000313" key="2">
    <source>
        <dbReference type="EMBL" id="PTB71527.1"/>
    </source>
</evidence>
<feature type="region of interest" description="Disordered" evidence="1">
    <location>
        <begin position="97"/>
        <end position="154"/>
    </location>
</feature>
<dbReference type="AlphaFoldDB" id="A0A2T4BQE2"/>
<sequence length="154" mass="17021">MVCHPHETERFAKSDYKGGKSVGQADNQTEPLPPSINSFAWQDSGRDGPCKSETRIGDRKITQDKCKAGGPNTLLSSTFVWTISRQITERDSQFVGKIKKRRRRGDRGVQAGTRRGWPGPDLVPEPYPSSLLARMGSDPAPRSRLKGEVEGRGN</sequence>
<keyword evidence="3" id="KW-1185">Reference proteome</keyword>
<protein>
    <submittedName>
        <fullName evidence="2">Uncharacterized protein</fullName>
    </submittedName>
</protein>
<accession>A0A2T4BQE2</accession>
<feature type="compositionally biased region" description="Basic and acidic residues" evidence="1">
    <location>
        <begin position="1"/>
        <end position="18"/>
    </location>
</feature>
<organism evidence="2 3">
    <name type="scientific">Trichoderma longibrachiatum ATCC 18648</name>
    <dbReference type="NCBI Taxonomy" id="983965"/>
    <lineage>
        <taxon>Eukaryota</taxon>
        <taxon>Fungi</taxon>
        <taxon>Dikarya</taxon>
        <taxon>Ascomycota</taxon>
        <taxon>Pezizomycotina</taxon>
        <taxon>Sordariomycetes</taxon>
        <taxon>Hypocreomycetidae</taxon>
        <taxon>Hypocreales</taxon>
        <taxon>Hypocreaceae</taxon>
        <taxon>Trichoderma</taxon>
    </lineage>
</organism>
<proteinExistence type="predicted"/>
<feature type="compositionally biased region" description="Basic and acidic residues" evidence="1">
    <location>
        <begin position="44"/>
        <end position="65"/>
    </location>
</feature>
<name>A0A2T4BQE2_TRILO</name>
<dbReference type="EMBL" id="KZ679148">
    <property type="protein sequence ID" value="PTB71527.1"/>
    <property type="molecule type" value="Genomic_DNA"/>
</dbReference>
<gene>
    <name evidence="2" type="ORF">M440DRAFT_1147545</name>
</gene>
<feature type="compositionally biased region" description="Basic and acidic residues" evidence="1">
    <location>
        <begin position="145"/>
        <end position="154"/>
    </location>
</feature>
<evidence type="ECO:0000256" key="1">
    <source>
        <dbReference type="SAM" id="MobiDB-lite"/>
    </source>
</evidence>